<comment type="caution">
    <text evidence="4">The sequence shown here is derived from an EMBL/GenBank/DDBJ whole genome shotgun (WGS) entry which is preliminary data.</text>
</comment>
<dbReference type="PANTHER" id="PTHR16099:SF5">
    <property type="entry name" value="NUCLEOTIDE TRIPHOSPHATE DIPHOSPHATASE NUDT15"/>
    <property type="match status" value="1"/>
</dbReference>
<dbReference type="FunFam" id="3.90.79.10:FF:000060">
    <property type="entry name" value="Nudix hydrolase 1"/>
    <property type="match status" value="1"/>
</dbReference>
<dbReference type="PANTHER" id="PTHR16099">
    <property type="entry name" value="8-OXO-DGTP DIPHOSPHATES NUDT15"/>
    <property type="match status" value="1"/>
</dbReference>
<evidence type="ECO:0000256" key="1">
    <source>
        <dbReference type="ARBA" id="ARBA00001946"/>
    </source>
</evidence>
<protein>
    <submittedName>
        <fullName evidence="4">NUDIX domain-containing protein</fullName>
    </submittedName>
</protein>
<dbReference type="Proteomes" id="UP000664658">
    <property type="component" value="Unassembled WGS sequence"/>
</dbReference>
<dbReference type="InterPro" id="IPR020084">
    <property type="entry name" value="NUDIX_hydrolase_CS"/>
</dbReference>
<dbReference type="Gene3D" id="3.90.79.10">
    <property type="entry name" value="Nucleoside Triphosphate Pyrophosphohydrolase"/>
    <property type="match status" value="1"/>
</dbReference>
<evidence type="ECO:0000256" key="3">
    <source>
        <dbReference type="RuleBase" id="RU003476"/>
    </source>
</evidence>
<accession>A0A379CLJ7</accession>
<dbReference type="Pfam" id="PF00293">
    <property type="entry name" value="NUDIX"/>
    <property type="match status" value="1"/>
</dbReference>
<dbReference type="GO" id="GO:0035539">
    <property type="term" value="F:8-oxo-7,8-dihydrodeoxyguanosine triphosphate pyrophosphatase activity"/>
    <property type="evidence" value="ECO:0007669"/>
    <property type="project" value="TreeGrafter"/>
</dbReference>
<evidence type="ECO:0000313" key="5">
    <source>
        <dbReference type="Proteomes" id="UP000664658"/>
    </source>
</evidence>
<dbReference type="CDD" id="cd04678">
    <property type="entry name" value="NUDIX_MTH2_Nudt15"/>
    <property type="match status" value="1"/>
</dbReference>
<dbReference type="InterPro" id="IPR000086">
    <property type="entry name" value="NUDIX_hydrolase_dom"/>
</dbReference>
<proteinExistence type="inferred from homology"/>
<evidence type="ECO:0000313" key="4">
    <source>
        <dbReference type="EMBL" id="MBO1108404.1"/>
    </source>
</evidence>
<dbReference type="PROSITE" id="PS51462">
    <property type="entry name" value="NUDIX"/>
    <property type="match status" value="1"/>
</dbReference>
<comment type="cofactor">
    <cofactor evidence="1">
        <name>Mg(2+)</name>
        <dbReference type="ChEBI" id="CHEBI:18420"/>
    </cofactor>
</comment>
<name>A0A379CLJ7_PLESH</name>
<dbReference type="PRINTS" id="PR00502">
    <property type="entry name" value="NUDIXFAMILY"/>
</dbReference>
<dbReference type="PROSITE" id="PS00893">
    <property type="entry name" value="NUDIX_BOX"/>
    <property type="match status" value="1"/>
</dbReference>
<dbReference type="GO" id="GO:0005829">
    <property type="term" value="C:cytosol"/>
    <property type="evidence" value="ECO:0007669"/>
    <property type="project" value="TreeGrafter"/>
</dbReference>
<comment type="similarity">
    <text evidence="3">Belongs to the Nudix hydrolase family.</text>
</comment>
<dbReference type="GeneID" id="69705928"/>
<keyword evidence="2 3" id="KW-0378">Hydrolase</keyword>
<dbReference type="AlphaFoldDB" id="A0A379CLJ7"/>
<dbReference type="InterPro" id="IPR015797">
    <property type="entry name" value="NUDIX_hydrolase-like_dom_sf"/>
</dbReference>
<dbReference type="KEGG" id="pshi:SAMEA2665130_1069"/>
<sequence>MNRPYVGVGVILQRADGKILVGKRSAKHAPYWSIPGGHLEAGESFAECAIREVAEETGLVISNPQVIALTNNLETFQQEGKHTVSVCLLAHTEGEPQNLEPHKCEGWRWVEPTALPEPHFEASRLSIYCWLNKQMTADLATVRNAAQ</sequence>
<dbReference type="RefSeq" id="WP_064977506.1">
    <property type="nucleotide sequence ID" value="NZ_CP050969.1"/>
</dbReference>
<dbReference type="SUPFAM" id="SSF55811">
    <property type="entry name" value="Nudix"/>
    <property type="match status" value="1"/>
</dbReference>
<dbReference type="EMBL" id="JAFNAA010000008">
    <property type="protein sequence ID" value="MBO1108404.1"/>
    <property type="molecule type" value="Genomic_DNA"/>
</dbReference>
<gene>
    <name evidence="4" type="ORF">J2R62_09240</name>
</gene>
<evidence type="ECO:0000256" key="2">
    <source>
        <dbReference type="ARBA" id="ARBA00022801"/>
    </source>
</evidence>
<dbReference type="GO" id="GO:0006203">
    <property type="term" value="P:dGTP catabolic process"/>
    <property type="evidence" value="ECO:0007669"/>
    <property type="project" value="TreeGrafter"/>
</dbReference>
<dbReference type="InterPro" id="IPR020476">
    <property type="entry name" value="Nudix_hydrolase"/>
</dbReference>
<reference evidence="4" key="1">
    <citation type="submission" date="2021-03" db="EMBL/GenBank/DDBJ databases">
        <title>Plesiomonas shigelloides zfcc0051, isolated from zebrafish feces.</title>
        <authorList>
            <person name="Vanderhoek Z."/>
            <person name="Gaulke C."/>
        </authorList>
    </citation>
    <scope>NUCLEOTIDE SEQUENCE</scope>
    <source>
        <strain evidence="4">Zfcc0051</strain>
    </source>
</reference>
<organism evidence="4 5">
    <name type="scientific">Plesiomonas shigelloides</name>
    <name type="common">Aeromonas shigelloides</name>
    <dbReference type="NCBI Taxonomy" id="703"/>
    <lineage>
        <taxon>Bacteria</taxon>
        <taxon>Pseudomonadati</taxon>
        <taxon>Pseudomonadota</taxon>
        <taxon>Gammaproteobacteria</taxon>
        <taxon>Enterobacterales</taxon>
        <taxon>Enterobacteriaceae</taxon>
        <taxon>Plesiomonas</taxon>
    </lineage>
</organism>